<feature type="non-terminal residue" evidence="1">
    <location>
        <position position="1"/>
    </location>
</feature>
<protein>
    <submittedName>
        <fullName evidence="1">Uncharacterized protein</fullName>
    </submittedName>
</protein>
<keyword evidence="2" id="KW-1185">Reference proteome</keyword>
<evidence type="ECO:0000313" key="2">
    <source>
        <dbReference type="Proteomes" id="UP001145021"/>
    </source>
</evidence>
<evidence type="ECO:0000313" key="1">
    <source>
        <dbReference type="EMBL" id="KAJ1642655.1"/>
    </source>
</evidence>
<dbReference type="Proteomes" id="UP001145021">
    <property type="component" value="Unassembled WGS sequence"/>
</dbReference>
<name>A0A9W8CI36_9FUNG</name>
<comment type="caution">
    <text evidence="1">The sequence shown here is derived from an EMBL/GenBank/DDBJ whole genome shotgun (WGS) entry which is preliminary data.</text>
</comment>
<sequence length="60" mass="7059">INGLTVEEQTKGFLDEHMDKEVLDPFARRAEFEKDILNDLLNVMSEAKQQALERIRQQEQ</sequence>
<proteinExistence type="predicted"/>
<gene>
    <name evidence="1" type="ORF">LPJ64_005512</name>
</gene>
<dbReference type="AlphaFoldDB" id="A0A9W8CI36"/>
<dbReference type="EMBL" id="JANBOH010000360">
    <property type="protein sequence ID" value="KAJ1642655.1"/>
    <property type="molecule type" value="Genomic_DNA"/>
</dbReference>
<reference evidence="1" key="1">
    <citation type="submission" date="2022-07" db="EMBL/GenBank/DDBJ databases">
        <title>Phylogenomic reconstructions and comparative analyses of Kickxellomycotina fungi.</title>
        <authorList>
            <person name="Reynolds N.K."/>
            <person name="Stajich J.E."/>
            <person name="Barry K."/>
            <person name="Grigoriev I.V."/>
            <person name="Crous P."/>
            <person name="Smith M.E."/>
        </authorList>
    </citation>
    <scope>NUCLEOTIDE SEQUENCE</scope>
    <source>
        <strain evidence="1">NBRC 105413</strain>
    </source>
</reference>
<accession>A0A9W8CI36</accession>
<organism evidence="1 2">
    <name type="scientific">Coemansia asiatica</name>
    <dbReference type="NCBI Taxonomy" id="1052880"/>
    <lineage>
        <taxon>Eukaryota</taxon>
        <taxon>Fungi</taxon>
        <taxon>Fungi incertae sedis</taxon>
        <taxon>Zoopagomycota</taxon>
        <taxon>Kickxellomycotina</taxon>
        <taxon>Kickxellomycetes</taxon>
        <taxon>Kickxellales</taxon>
        <taxon>Kickxellaceae</taxon>
        <taxon>Coemansia</taxon>
    </lineage>
</organism>